<evidence type="ECO:0000256" key="1">
    <source>
        <dbReference type="SAM" id="MobiDB-lite"/>
    </source>
</evidence>
<accession>A0A2P5DKZ5</accession>
<evidence type="ECO:0000313" key="3">
    <source>
        <dbReference type="Proteomes" id="UP000237105"/>
    </source>
</evidence>
<dbReference type="AlphaFoldDB" id="A0A2P5DKZ5"/>
<protein>
    <recommendedName>
        <fullName evidence="4">RNase H type-1 domain-containing protein</fullName>
    </recommendedName>
</protein>
<proteinExistence type="predicted"/>
<evidence type="ECO:0000313" key="2">
    <source>
        <dbReference type="EMBL" id="PON73972.1"/>
    </source>
</evidence>
<evidence type="ECO:0008006" key="4">
    <source>
        <dbReference type="Google" id="ProtNLM"/>
    </source>
</evidence>
<keyword evidence="3" id="KW-1185">Reference proteome</keyword>
<feature type="compositionally biased region" description="Low complexity" evidence="1">
    <location>
        <begin position="236"/>
        <end position="252"/>
    </location>
</feature>
<feature type="region of interest" description="Disordered" evidence="1">
    <location>
        <begin position="213"/>
        <end position="253"/>
    </location>
</feature>
<feature type="compositionally biased region" description="Polar residues" evidence="1">
    <location>
        <begin position="224"/>
        <end position="235"/>
    </location>
</feature>
<organism evidence="2 3">
    <name type="scientific">Parasponia andersonii</name>
    <name type="common">Sponia andersonii</name>
    <dbReference type="NCBI Taxonomy" id="3476"/>
    <lineage>
        <taxon>Eukaryota</taxon>
        <taxon>Viridiplantae</taxon>
        <taxon>Streptophyta</taxon>
        <taxon>Embryophyta</taxon>
        <taxon>Tracheophyta</taxon>
        <taxon>Spermatophyta</taxon>
        <taxon>Magnoliopsida</taxon>
        <taxon>eudicotyledons</taxon>
        <taxon>Gunneridae</taxon>
        <taxon>Pentapetalae</taxon>
        <taxon>rosids</taxon>
        <taxon>fabids</taxon>
        <taxon>Rosales</taxon>
        <taxon>Cannabaceae</taxon>
        <taxon>Parasponia</taxon>
    </lineage>
</organism>
<sequence>MDKEVAALKAVMECIKFFNLESDSPSGTILKRLSVLENECRLFGHEVERQKKRRRTDSFTPKDQTQLTKTECPAMTILDNAVGANISSGSALPQSPSPEVRTEPSEGFVKLVNAVGANTSSGSALPQSLSPEVRTEPTEGFVKLVNAVGANLSSGSALPEVRTEPTDGFVKLVNAVGANTSSGSALPKSPSPEVRTEPSEGFVKLVNAVGANTSSGSALPESPSPNTTNLENAVGNSTSSSSASPKTPSPNAWTKPPVGFVKLNFGFVGRSDCGYLIIVARDNNGAMLAIWCRKIPQSDPLKGEALAALVSDSVALMQSFGRAIPVWIPPEANTLARNVSQWAAGNNVEDGQSWISLPSNLFFTFNQV</sequence>
<reference evidence="3" key="1">
    <citation type="submission" date="2016-06" db="EMBL/GenBank/DDBJ databases">
        <title>Parallel loss of symbiosis genes in relatives of nitrogen-fixing non-legume Parasponia.</title>
        <authorList>
            <person name="Van Velzen R."/>
            <person name="Holmer R."/>
            <person name="Bu F."/>
            <person name="Rutten L."/>
            <person name="Van Zeijl A."/>
            <person name="Liu W."/>
            <person name="Santuari L."/>
            <person name="Cao Q."/>
            <person name="Sharma T."/>
            <person name="Shen D."/>
            <person name="Roswanjaya Y."/>
            <person name="Wardhani T."/>
            <person name="Kalhor M.S."/>
            <person name="Jansen J."/>
            <person name="Van den Hoogen J."/>
            <person name="Gungor B."/>
            <person name="Hartog M."/>
            <person name="Hontelez J."/>
            <person name="Verver J."/>
            <person name="Yang W.-C."/>
            <person name="Schijlen E."/>
            <person name="Repin R."/>
            <person name="Schilthuizen M."/>
            <person name="Schranz E."/>
            <person name="Heidstra R."/>
            <person name="Miyata K."/>
            <person name="Fedorova E."/>
            <person name="Kohlen W."/>
            <person name="Bisseling T."/>
            <person name="Smit S."/>
            <person name="Geurts R."/>
        </authorList>
    </citation>
    <scope>NUCLEOTIDE SEQUENCE [LARGE SCALE GENOMIC DNA]</scope>
    <source>
        <strain evidence="3">cv. WU1-14</strain>
    </source>
</reference>
<gene>
    <name evidence="2" type="ORF">PanWU01x14_055220</name>
</gene>
<comment type="caution">
    <text evidence="2">The sequence shown here is derived from an EMBL/GenBank/DDBJ whole genome shotgun (WGS) entry which is preliminary data.</text>
</comment>
<dbReference type="OrthoDB" id="1194450at2759"/>
<name>A0A2P5DKZ5_PARAD</name>
<dbReference type="EMBL" id="JXTB01000031">
    <property type="protein sequence ID" value="PON73972.1"/>
    <property type="molecule type" value="Genomic_DNA"/>
</dbReference>
<dbReference type="Proteomes" id="UP000237105">
    <property type="component" value="Unassembled WGS sequence"/>
</dbReference>